<feature type="transmembrane region" description="Helical" evidence="1">
    <location>
        <begin position="231"/>
        <end position="254"/>
    </location>
</feature>
<feature type="domain" description="DUF1206" evidence="2">
    <location>
        <begin position="101"/>
        <end position="169"/>
    </location>
</feature>
<evidence type="ECO:0000256" key="1">
    <source>
        <dbReference type="SAM" id="Phobius"/>
    </source>
</evidence>
<feature type="transmembrane region" description="Helical" evidence="1">
    <location>
        <begin position="65"/>
        <end position="84"/>
    </location>
</feature>
<keyword evidence="1" id="KW-1133">Transmembrane helix</keyword>
<proteinExistence type="predicted"/>
<dbReference type="EMBL" id="JAGEMK010000003">
    <property type="protein sequence ID" value="MBO1751580.1"/>
    <property type="molecule type" value="Genomic_DNA"/>
</dbReference>
<feature type="domain" description="DUF1206" evidence="2">
    <location>
        <begin position="24"/>
        <end position="90"/>
    </location>
</feature>
<name>A0A939LR90_9CELL</name>
<keyword evidence="4" id="KW-1185">Reference proteome</keyword>
<dbReference type="InterPro" id="IPR009597">
    <property type="entry name" value="DUF1206"/>
</dbReference>
<dbReference type="Pfam" id="PF06724">
    <property type="entry name" value="DUF1206"/>
    <property type="match status" value="3"/>
</dbReference>
<feature type="transmembrane region" description="Helical" evidence="1">
    <location>
        <begin position="192"/>
        <end position="211"/>
    </location>
</feature>
<dbReference type="RefSeq" id="WP_208055269.1">
    <property type="nucleotide sequence ID" value="NZ_JAGEMK010000003.1"/>
</dbReference>
<feature type="transmembrane region" description="Helical" evidence="1">
    <location>
        <begin position="105"/>
        <end position="123"/>
    </location>
</feature>
<dbReference type="AlphaFoldDB" id="A0A939LR90"/>
<sequence length="261" mass="26934">MTHSARSAAAEAGDHPVVEKGARLGYAANGVLHLVLGWLALQLALGSSSGDADQSGALAQLGSTAIGSVLLWLIVVGFVLLALWQLSEVAVRDSAGDRVKAGAKAVVYAVLAVTAFRSVQGSGSGSSGDEQTTSLTATLMEQPFGRVLVGLVGLGIIAVGVYHVVKGWKKKFLEDLQRHPGTWGERAGRAGYVAKGIALAVVGGLFGWAAVTHDPEEAQGLDGALQTILEAPFGQVLLVLVALGLAAYGVYSFFRARYGKV</sequence>
<evidence type="ECO:0000313" key="4">
    <source>
        <dbReference type="Proteomes" id="UP000664209"/>
    </source>
</evidence>
<feature type="transmembrane region" description="Helical" evidence="1">
    <location>
        <begin position="24"/>
        <end position="45"/>
    </location>
</feature>
<comment type="caution">
    <text evidence="3">The sequence shown here is derived from an EMBL/GenBank/DDBJ whole genome shotgun (WGS) entry which is preliminary data.</text>
</comment>
<gene>
    <name evidence="3" type="ORF">J4G33_07150</name>
</gene>
<accession>A0A939LR90</accession>
<evidence type="ECO:0000259" key="2">
    <source>
        <dbReference type="Pfam" id="PF06724"/>
    </source>
</evidence>
<feature type="domain" description="DUF1206" evidence="2">
    <location>
        <begin position="190"/>
        <end position="259"/>
    </location>
</feature>
<keyword evidence="1" id="KW-0812">Transmembrane</keyword>
<evidence type="ECO:0000313" key="3">
    <source>
        <dbReference type="EMBL" id="MBO1751580.1"/>
    </source>
</evidence>
<dbReference type="Proteomes" id="UP000664209">
    <property type="component" value="Unassembled WGS sequence"/>
</dbReference>
<organism evidence="3 4">
    <name type="scientific">Actinotalea soli</name>
    <dbReference type="NCBI Taxonomy" id="2819234"/>
    <lineage>
        <taxon>Bacteria</taxon>
        <taxon>Bacillati</taxon>
        <taxon>Actinomycetota</taxon>
        <taxon>Actinomycetes</taxon>
        <taxon>Micrococcales</taxon>
        <taxon>Cellulomonadaceae</taxon>
        <taxon>Actinotalea</taxon>
    </lineage>
</organism>
<reference evidence="3" key="1">
    <citation type="submission" date="2021-03" db="EMBL/GenBank/DDBJ databases">
        <title>Actinotalea soli sp. nov., isolated from soil.</title>
        <authorList>
            <person name="Ping W."/>
            <person name="Zhang J."/>
        </authorList>
    </citation>
    <scope>NUCLEOTIDE SEQUENCE</scope>
    <source>
        <strain evidence="3">BY-33</strain>
    </source>
</reference>
<protein>
    <submittedName>
        <fullName evidence="3">DUF1206 domain-containing protein</fullName>
    </submittedName>
</protein>
<feature type="transmembrane region" description="Helical" evidence="1">
    <location>
        <begin position="143"/>
        <end position="165"/>
    </location>
</feature>
<keyword evidence="1" id="KW-0472">Membrane</keyword>